<dbReference type="EMBL" id="AWGJ01000003">
    <property type="protein sequence ID" value="ODN81529.1"/>
    <property type="molecule type" value="Genomic_DNA"/>
</dbReference>
<evidence type="ECO:0000256" key="1">
    <source>
        <dbReference type="SAM" id="Coils"/>
    </source>
</evidence>
<gene>
    <name evidence="3" type="ORF">L202_01949</name>
</gene>
<feature type="compositionally biased region" description="Acidic residues" evidence="2">
    <location>
        <begin position="142"/>
        <end position="152"/>
    </location>
</feature>
<dbReference type="AlphaFoldDB" id="A0A1E3HYZ2"/>
<keyword evidence="1" id="KW-0175">Coiled coil</keyword>
<keyword evidence="4" id="KW-1185">Reference proteome</keyword>
<evidence type="ECO:0000256" key="2">
    <source>
        <dbReference type="SAM" id="MobiDB-lite"/>
    </source>
</evidence>
<dbReference type="Proteomes" id="UP000094065">
    <property type="component" value="Unassembled WGS sequence"/>
</dbReference>
<proteinExistence type="predicted"/>
<comment type="caution">
    <text evidence="3">The sequence shown here is derived from an EMBL/GenBank/DDBJ whole genome shotgun (WGS) entry which is preliminary data.</text>
</comment>
<dbReference type="RefSeq" id="XP_018995848.1">
    <property type="nucleotide sequence ID" value="XM_019135445.1"/>
</dbReference>
<protein>
    <submittedName>
        <fullName evidence="3">Uncharacterized protein</fullName>
    </submittedName>
</protein>
<name>A0A1E3HYZ2_9TREE</name>
<organism evidence="3 4">
    <name type="scientific">Cryptococcus amylolentus CBS 6039</name>
    <dbReference type="NCBI Taxonomy" id="1295533"/>
    <lineage>
        <taxon>Eukaryota</taxon>
        <taxon>Fungi</taxon>
        <taxon>Dikarya</taxon>
        <taxon>Basidiomycota</taxon>
        <taxon>Agaricomycotina</taxon>
        <taxon>Tremellomycetes</taxon>
        <taxon>Tremellales</taxon>
        <taxon>Cryptococcaceae</taxon>
        <taxon>Cryptococcus</taxon>
    </lineage>
</organism>
<accession>A0A1E3HYZ2</accession>
<feature type="coiled-coil region" evidence="1">
    <location>
        <begin position="19"/>
        <end position="67"/>
    </location>
</feature>
<evidence type="ECO:0000313" key="4">
    <source>
        <dbReference type="Proteomes" id="UP000094065"/>
    </source>
</evidence>
<feature type="region of interest" description="Disordered" evidence="2">
    <location>
        <begin position="98"/>
        <end position="169"/>
    </location>
</feature>
<reference evidence="3 4" key="1">
    <citation type="submission" date="2016-06" db="EMBL/GenBank/DDBJ databases">
        <title>Evolution of pathogenesis and genome organization in the Tremellales.</title>
        <authorList>
            <person name="Cuomo C."/>
            <person name="Litvintseva A."/>
            <person name="Heitman J."/>
            <person name="Chen Y."/>
            <person name="Sun S."/>
            <person name="Springer D."/>
            <person name="Dromer F."/>
            <person name="Young S."/>
            <person name="Zeng Q."/>
            <person name="Chapman S."/>
            <person name="Gujja S."/>
            <person name="Saif S."/>
            <person name="Birren B."/>
        </authorList>
    </citation>
    <scope>NUCLEOTIDE SEQUENCE [LARGE SCALE GENOMIC DNA]</scope>
    <source>
        <strain evidence="3 4">CBS 6039</strain>
    </source>
</reference>
<dbReference type="GeneID" id="30153258"/>
<sequence>MAPSSQEEEIKMLKRALRAEHFEAECKRLNEQCLALLLEKEGWEKENERLKEERDESKADLSEILGKLVLIAGELPDLVTHELQTDCDLSDFSHESEISPYAQVPLGAPKQQKRSVDPDHLATKRRRTLRANPTSSQKEGEEYFSMEEDEEGTPPRLRVLTLQESRLPV</sequence>
<evidence type="ECO:0000313" key="3">
    <source>
        <dbReference type="EMBL" id="ODN81529.1"/>
    </source>
</evidence>